<evidence type="ECO:0000256" key="1">
    <source>
        <dbReference type="SAM" id="Phobius"/>
    </source>
</evidence>
<sequence>MNNITDNQTIHSSNSVVIENGALCHAYLLLFAANHMPLVTLRVVLSLAILTTRKGTMYKLR</sequence>
<gene>
    <name evidence="2" type="ORF">FHS18_006004</name>
</gene>
<name>A0A7W5B488_9BACL</name>
<keyword evidence="1" id="KW-0472">Membrane</keyword>
<dbReference type="EMBL" id="JACHXK010000023">
    <property type="protein sequence ID" value="MBB3113889.1"/>
    <property type="molecule type" value="Genomic_DNA"/>
</dbReference>
<keyword evidence="1" id="KW-0812">Transmembrane</keyword>
<evidence type="ECO:0000313" key="3">
    <source>
        <dbReference type="Proteomes" id="UP000570361"/>
    </source>
</evidence>
<organism evidence="2 3">
    <name type="scientific">Paenibacillus phyllosphaerae</name>
    <dbReference type="NCBI Taxonomy" id="274593"/>
    <lineage>
        <taxon>Bacteria</taxon>
        <taxon>Bacillati</taxon>
        <taxon>Bacillota</taxon>
        <taxon>Bacilli</taxon>
        <taxon>Bacillales</taxon>
        <taxon>Paenibacillaceae</taxon>
        <taxon>Paenibacillus</taxon>
    </lineage>
</organism>
<dbReference type="AlphaFoldDB" id="A0A7W5B488"/>
<keyword evidence="3" id="KW-1185">Reference proteome</keyword>
<dbReference type="Proteomes" id="UP000570361">
    <property type="component" value="Unassembled WGS sequence"/>
</dbReference>
<protein>
    <submittedName>
        <fullName evidence="2">Uncharacterized protein</fullName>
    </submittedName>
</protein>
<keyword evidence="1" id="KW-1133">Transmembrane helix</keyword>
<reference evidence="2 3" key="1">
    <citation type="submission" date="2020-08" db="EMBL/GenBank/DDBJ databases">
        <title>Genomic Encyclopedia of Type Strains, Phase III (KMG-III): the genomes of soil and plant-associated and newly described type strains.</title>
        <authorList>
            <person name="Whitman W."/>
        </authorList>
    </citation>
    <scope>NUCLEOTIDE SEQUENCE [LARGE SCALE GENOMIC DNA]</scope>
    <source>
        <strain evidence="2 3">CECT 5862</strain>
    </source>
</reference>
<feature type="transmembrane region" description="Helical" evidence="1">
    <location>
        <begin position="26"/>
        <end position="51"/>
    </location>
</feature>
<proteinExistence type="predicted"/>
<evidence type="ECO:0000313" key="2">
    <source>
        <dbReference type="EMBL" id="MBB3113889.1"/>
    </source>
</evidence>
<accession>A0A7W5B488</accession>
<comment type="caution">
    <text evidence="2">The sequence shown here is derived from an EMBL/GenBank/DDBJ whole genome shotgun (WGS) entry which is preliminary data.</text>
</comment>